<dbReference type="PANTHER" id="PTHR43641">
    <property type="entry name" value="FORMATE ACETYLTRANSFERASE 3-RELATED"/>
    <property type="match status" value="1"/>
</dbReference>
<evidence type="ECO:0000313" key="6">
    <source>
        <dbReference type="Proteomes" id="UP000435649"/>
    </source>
</evidence>
<dbReference type="InterPro" id="IPR004184">
    <property type="entry name" value="PFL_dom"/>
</dbReference>
<dbReference type="GO" id="GO:0016829">
    <property type="term" value="F:lyase activity"/>
    <property type="evidence" value="ECO:0007669"/>
    <property type="project" value="UniProtKB-KW"/>
</dbReference>
<dbReference type="InterPro" id="IPR001150">
    <property type="entry name" value="Gly_radical"/>
</dbReference>
<dbReference type="Gene3D" id="3.20.70.20">
    <property type="match status" value="3"/>
</dbReference>
<sequence length="621" mass="69410">MNRKAEILYRLGEPLAAGMFEHENSSVVERFGLGLRRYFEHAAPPPESGRLYPAPEHDIWNLAGKFVRFHYSFSLGCDGDGLRRLGRERLADPFERNLLDRVIDELDYFRSDLIPPRYRIGGNGWTHCVLNYRRILGEGLGGYRKRVNAMPPSPLRRALSDTLAGITDFLRRAPGDIAACAEHPARDFRSAMRSFNFFFALDCYDSAGRFDDYMGEFYNGEPDAQMWLEELYCAVDLHDGWHFLHTAKHPAFTRLCLRAQKLRRPNSGLLAGPETPPEIWEELFDVWGRGVPCPSVYNEAAYRSGIRHGSDAKGADRDRFAFGGCTELMFEGCSNIGSTEGGLNLLDILNNSTPSRFRADIRLRMEEFASAVRANSEFAAQYRPQLIRTLFVDDCIDRNREFNAGGARYYGSIVNVAGLTDAANSLAAMRGIPEKFGNDSPEVDEIARKLAHHVFSLIRRYPMRQGGPAYPAVILLTGYAWHGSYVDASADGRPAGAPVVDSAGAVAGSDRNGPTALLNSVAKLPSRLGIGTLVLNVRLQRSLAASRTKRKLLKALLRGFFAQGGLQLQPTLIDQETLKKAYENPAAHPELIVRIGGYSEYYNCLSRELQFEVLKRTEHMI</sequence>
<evidence type="ECO:0000256" key="1">
    <source>
        <dbReference type="ARBA" id="ARBA00022818"/>
    </source>
</evidence>
<dbReference type="PANTHER" id="PTHR43641:SF2">
    <property type="entry name" value="DEHYDRATASE YBIW-RELATED"/>
    <property type="match status" value="1"/>
</dbReference>
<protein>
    <recommendedName>
        <fullName evidence="4">Glycine radical domain-containing protein</fullName>
    </recommendedName>
</protein>
<dbReference type="SUPFAM" id="SSF51998">
    <property type="entry name" value="PFL-like glycyl radical enzymes"/>
    <property type="match status" value="1"/>
</dbReference>
<dbReference type="RefSeq" id="WP_154419658.1">
    <property type="nucleotide sequence ID" value="NZ_VUNS01000022.1"/>
</dbReference>
<dbReference type="GO" id="GO:0005829">
    <property type="term" value="C:cytosol"/>
    <property type="evidence" value="ECO:0007669"/>
    <property type="project" value="TreeGrafter"/>
</dbReference>
<organism evidence="5 6">
    <name type="scientific">Victivallis lenta</name>
    <dbReference type="NCBI Taxonomy" id="2606640"/>
    <lineage>
        <taxon>Bacteria</taxon>
        <taxon>Pseudomonadati</taxon>
        <taxon>Lentisphaerota</taxon>
        <taxon>Lentisphaeria</taxon>
        <taxon>Victivallales</taxon>
        <taxon>Victivallaceae</taxon>
        <taxon>Victivallis</taxon>
    </lineage>
</organism>
<evidence type="ECO:0000256" key="3">
    <source>
        <dbReference type="PROSITE-ProRule" id="PRU00493"/>
    </source>
</evidence>
<proteinExistence type="predicted"/>
<dbReference type="EMBL" id="VUNS01000022">
    <property type="protein sequence ID" value="MST98722.1"/>
    <property type="molecule type" value="Genomic_DNA"/>
</dbReference>
<reference evidence="5 6" key="1">
    <citation type="submission" date="2019-08" db="EMBL/GenBank/DDBJ databases">
        <title>In-depth cultivation of the pig gut microbiome towards novel bacterial diversity and tailored functional studies.</title>
        <authorList>
            <person name="Wylensek D."/>
            <person name="Hitch T.C.A."/>
            <person name="Clavel T."/>
        </authorList>
    </citation>
    <scope>NUCLEOTIDE SEQUENCE [LARGE SCALE GENOMIC DNA]</scope>
    <source>
        <strain evidence="5 6">BBE-744-WT-12</strain>
    </source>
</reference>
<dbReference type="Proteomes" id="UP000435649">
    <property type="component" value="Unassembled WGS sequence"/>
</dbReference>
<feature type="domain" description="Glycine radical" evidence="4">
    <location>
        <begin position="501"/>
        <end position="621"/>
    </location>
</feature>
<evidence type="ECO:0000256" key="2">
    <source>
        <dbReference type="ARBA" id="ARBA00023239"/>
    </source>
</evidence>
<gene>
    <name evidence="5" type="ORF">FYJ85_16910</name>
</gene>
<evidence type="ECO:0000259" key="4">
    <source>
        <dbReference type="PROSITE" id="PS51149"/>
    </source>
</evidence>
<keyword evidence="1 3" id="KW-0556">Organic radical</keyword>
<comment type="caution">
    <text evidence="5">The sequence shown here is derived from an EMBL/GenBank/DDBJ whole genome shotgun (WGS) entry which is preliminary data.</text>
</comment>
<dbReference type="AlphaFoldDB" id="A0A844G768"/>
<keyword evidence="2" id="KW-0456">Lyase</keyword>
<name>A0A844G768_9BACT</name>
<dbReference type="PROSITE" id="PS51149">
    <property type="entry name" value="GLY_RADICAL_2"/>
    <property type="match status" value="1"/>
</dbReference>
<accession>A0A844G768</accession>
<keyword evidence="6" id="KW-1185">Reference proteome</keyword>
<dbReference type="InterPro" id="IPR051215">
    <property type="entry name" value="GRE"/>
</dbReference>
<feature type="modified residue" description="Glycine radical" evidence="3">
    <location>
        <position position="597"/>
    </location>
</feature>
<dbReference type="Pfam" id="PF02901">
    <property type="entry name" value="PFL-like"/>
    <property type="match status" value="1"/>
</dbReference>
<evidence type="ECO:0000313" key="5">
    <source>
        <dbReference type="EMBL" id="MST98722.1"/>
    </source>
</evidence>
<dbReference type="Pfam" id="PF01228">
    <property type="entry name" value="Gly_radical"/>
    <property type="match status" value="1"/>
</dbReference>